<dbReference type="STRING" id="1742973.COMA2_130133"/>
<accession>A0A0S4L8P2</accession>
<dbReference type="RefSeq" id="WP_090895185.1">
    <property type="nucleotide sequence ID" value="NZ_CZPZ01000005.1"/>
</dbReference>
<dbReference type="EMBL" id="CZPZ01000005">
    <property type="protein sequence ID" value="CUS33583.1"/>
    <property type="molecule type" value="Genomic_DNA"/>
</dbReference>
<reference evidence="4" key="1">
    <citation type="submission" date="2015-10" db="EMBL/GenBank/DDBJ databases">
        <authorList>
            <person name="Luecker S."/>
            <person name="Luecker S."/>
        </authorList>
    </citation>
    <scope>NUCLEOTIDE SEQUENCE [LARGE SCALE GENOMIC DNA]</scope>
</reference>
<dbReference type="Proteomes" id="UP000198736">
    <property type="component" value="Unassembled WGS sequence"/>
</dbReference>
<sequence length="524" mass="57332">MRRSWLFGGVAIVAGIFLGFTGQARAQEVTPPEKSLEQRFEELDQEVRILKRKRELDQEASEAAKKAVPIAKVGSSGLSVESADGTNSIKFHGIVQVDHRLFFEGVNDIRNRTDQRAGNLDEAGFHDANNSWSLRRARPTIEGTLLGKYDFRFMTDFAGGTVSIFDAYLDARLDSAFKIRVGKFKSFVSLERLQSASDIKFIERSYVSNAILPNRDLGIAVHGDVLDNTVNYAFGLMNGVTDGGNISTGPQFSGRKEFTGRVFFTPFRNRESVLRGLGVGVAATYTSVRGERNLNFTDTTPADATRNGLPNYLTDGQNVFFRYGGATVADGDRLRVSPQAYYYIGPFGLLSEYAIVRQDVSLSTGGPPPGGGPGSNTVVTPDTGKTLHHQAWHVTVSYILTGEDASFQGVKPRHNFDFGNGGGAWEFVGRYGEMLLDDDTFKNPTGASFVGGYANLSESPKSARSWTVGVNWYLNQNVRAAVNYSETKFDGGAGIDITPINAAETTVQDRPDERVLLSRIQLAF</sequence>
<evidence type="ECO:0000313" key="4">
    <source>
        <dbReference type="Proteomes" id="UP000198736"/>
    </source>
</evidence>
<evidence type="ECO:0000256" key="1">
    <source>
        <dbReference type="SAM" id="Coils"/>
    </source>
</evidence>
<dbReference type="InterPro" id="IPR010870">
    <property type="entry name" value="Porin_O/P"/>
</dbReference>
<keyword evidence="1" id="KW-0175">Coiled coil</keyword>
<dbReference type="OrthoDB" id="9807854at2"/>
<feature type="region of interest" description="Disordered" evidence="2">
    <location>
        <begin position="361"/>
        <end position="382"/>
    </location>
</feature>
<dbReference type="SUPFAM" id="SSF56935">
    <property type="entry name" value="Porins"/>
    <property type="match status" value="1"/>
</dbReference>
<protein>
    <submittedName>
        <fullName evidence="3">Phosphate-selective porin O and P</fullName>
    </submittedName>
</protein>
<name>A0A0S4L8P2_9BACT</name>
<evidence type="ECO:0000313" key="3">
    <source>
        <dbReference type="EMBL" id="CUS33583.1"/>
    </source>
</evidence>
<evidence type="ECO:0000256" key="2">
    <source>
        <dbReference type="SAM" id="MobiDB-lite"/>
    </source>
</evidence>
<dbReference type="Pfam" id="PF07396">
    <property type="entry name" value="Porin_O_P"/>
    <property type="match status" value="1"/>
</dbReference>
<organism evidence="3 4">
    <name type="scientific">Candidatus Nitrospira nitrificans</name>
    <dbReference type="NCBI Taxonomy" id="1742973"/>
    <lineage>
        <taxon>Bacteria</taxon>
        <taxon>Pseudomonadati</taxon>
        <taxon>Nitrospirota</taxon>
        <taxon>Nitrospiria</taxon>
        <taxon>Nitrospirales</taxon>
        <taxon>Nitrospiraceae</taxon>
        <taxon>Nitrospira</taxon>
    </lineage>
</organism>
<dbReference type="AlphaFoldDB" id="A0A0S4L8P2"/>
<keyword evidence="4" id="KW-1185">Reference proteome</keyword>
<gene>
    <name evidence="3" type="ORF">COMA2_130133</name>
</gene>
<dbReference type="Gene3D" id="2.40.160.10">
    <property type="entry name" value="Porin"/>
    <property type="match status" value="1"/>
</dbReference>
<feature type="coiled-coil region" evidence="1">
    <location>
        <begin position="33"/>
        <end position="60"/>
    </location>
</feature>
<proteinExistence type="predicted"/>
<dbReference type="InterPro" id="IPR023614">
    <property type="entry name" value="Porin_dom_sf"/>
</dbReference>